<dbReference type="InterPro" id="IPR011989">
    <property type="entry name" value="ARM-like"/>
</dbReference>
<dbReference type="Proteomes" id="UP001212841">
    <property type="component" value="Unassembled WGS sequence"/>
</dbReference>
<dbReference type="PANTHER" id="PTHR47442:SF1">
    <property type="entry name" value="MYND-TYPE ZINC FINGER PROTEIN MUB1"/>
    <property type="match status" value="1"/>
</dbReference>
<evidence type="ECO:0000313" key="2">
    <source>
        <dbReference type="EMBL" id="KAJ3043266.1"/>
    </source>
</evidence>
<reference evidence="2" key="1">
    <citation type="submission" date="2020-05" db="EMBL/GenBank/DDBJ databases">
        <title>Phylogenomic resolution of chytrid fungi.</title>
        <authorList>
            <person name="Stajich J.E."/>
            <person name="Amses K."/>
            <person name="Simmons R."/>
            <person name="Seto K."/>
            <person name="Myers J."/>
            <person name="Bonds A."/>
            <person name="Quandt C.A."/>
            <person name="Barry K."/>
            <person name="Liu P."/>
            <person name="Grigoriev I."/>
            <person name="Longcore J.E."/>
            <person name="James T.Y."/>
        </authorList>
    </citation>
    <scope>NUCLEOTIDE SEQUENCE</scope>
    <source>
        <strain evidence="2">JEL0318</strain>
    </source>
</reference>
<dbReference type="EMBL" id="JADGJD010001366">
    <property type="protein sequence ID" value="KAJ3043266.1"/>
    <property type="molecule type" value="Genomic_DNA"/>
</dbReference>
<feature type="region of interest" description="Disordered" evidence="1">
    <location>
        <begin position="367"/>
        <end position="435"/>
    </location>
</feature>
<dbReference type="AlphaFoldDB" id="A0AAD5S5J4"/>
<dbReference type="InterPro" id="IPR051664">
    <property type="entry name" value="MYND-type_zinc_finger"/>
</dbReference>
<dbReference type="GO" id="GO:0007163">
    <property type="term" value="P:establishment or maintenance of cell polarity"/>
    <property type="evidence" value="ECO:0007669"/>
    <property type="project" value="TreeGrafter"/>
</dbReference>
<comment type="caution">
    <text evidence="2">The sequence shown here is derived from an EMBL/GenBank/DDBJ whole genome shotgun (WGS) entry which is preliminary data.</text>
</comment>
<dbReference type="PANTHER" id="PTHR47442">
    <property type="entry name" value="MYND-TYPE ZINC FINGER PROTEIN MUB1"/>
    <property type="match status" value="1"/>
</dbReference>
<keyword evidence="3" id="KW-1185">Reference proteome</keyword>
<gene>
    <name evidence="2" type="ORF">HK097_001777</name>
</gene>
<dbReference type="GO" id="GO:1990304">
    <property type="term" value="C:MUB1-RAD6-UBR2 ubiquitin ligase complex"/>
    <property type="evidence" value="ECO:0007669"/>
    <property type="project" value="TreeGrafter"/>
</dbReference>
<sequence length="530" mass="57790">MVRQENFSNPHNGTAAILITPTQYDKRALTCTDPLTLTNSLFNLSYMTSVSTLRIAYVLASDGGLELIVRHLVRLNSNPSTTLSRIAFSAGLTCLSNVAIRGNHMLRRRLVEAGVVPVIIELLTRVVRVLQAMRELERSGVDDVEKGLGGRVGSGSGTTETQQHQRPTAGMAGLNTDRRRAEPLLVPFGTEQTEEDQERLRLNFAQGAEPMDMGLALLAAEETNLELRGMNLMRPMARSPLRRQEQRPQREDTVVNDFGEDYFTTGRRTPGGDVQMETIPRMAEELMGGMAGGLPDFPNPAAGLGGMGMGMGMAGMDTLGMGMGMGMNPINGMMVLETRAEAVIGDRQEDRGVMVASPVPVNVVPIQSPLGFEPGTSDVEGEAESPLTSRRRAGRGHARYYPSRLGASDGMTWQGSADAEEGDQESLSASGSIDTDVVMEDASRYQEQEPETDSTLTPTTAMDVNTEEFVETWATLVRPQLEAGREQLVRSSSLGEGWRREDGPASRPRTPDLMRRFAEERRRTRMEGGG</sequence>
<evidence type="ECO:0000256" key="1">
    <source>
        <dbReference type="SAM" id="MobiDB-lite"/>
    </source>
</evidence>
<proteinExistence type="predicted"/>
<organism evidence="2 3">
    <name type="scientific">Rhizophlyctis rosea</name>
    <dbReference type="NCBI Taxonomy" id="64517"/>
    <lineage>
        <taxon>Eukaryota</taxon>
        <taxon>Fungi</taxon>
        <taxon>Fungi incertae sedis</taxon>
        <taxon>Chytridiomycota</taxon>
        <taxon>Chytridiomycota incertae sedis</taxon>
        <taxon>Chytridiomycetes</taxon>
        <taxon>Rhizophlyctidales</taxon>
        <taxon>Rhizophlyctidaceae</taxon>
        <taxon>Rhizophlyctis</taxon>
    </lineage>
</organism>
<dbReference type="GO" id="GO:0006511">
    <property type="term" value="P:ubiquitin-dependent protein catabolic process"/>
    <property type="evidence" value="ECO:0007669"/>
    <property type="project" value="TreeGrafter"/>
</dbReference>
<dbReference type="Gene3D" id="1.25.10.10">
    <property type="entry name" value="Leucine-rich Repeat Variant"/>
    <property type="match status" value="1"/>
</dbReference>
<feature type="region of interest" description="Disordered" evidence="1">
    <location>
        <begin position="486"/>
        <end position="530"/>
    </location>
</feature>
<name>A0AAD5S5J4_9FUNG</name>
<feature type="compositionally biased region" description="Basic residues" evidence="1">
    <location>
        <begin position="389"/>
        <end position="398"/>
    </location>
</feature>
<feature type="non-terminal residue" evidence="2">
    <location>
        <position position="530"/>
    </location>
</feature>
<feature type="compositionally biased region" description="Basic and acidic residues" evidence="1">
    <location>
        <begin position="497"/>
        <end position="530"/>
    </location>
</feature>
<evidence type="ECO:0000313" key="3">
    <source>
        <dbReference type="Proteomes" id="UP001212841"/>
    </source>
</evidence>
<accession>A0AAD5S5J4</accession>
<feature type="region of interest" description="Disordered" evidence="1">
    <location>
        <begin position="144"/>
        <end position="170"/>
    </location>
</feature>
<protein>
    <submittedName>
        <fullName evidence="2">Uncharacterized protein</fullName>
    </submittedName>
</protein>